<reference evidence="1 2" key="1">
    <citation type="journal article" date="2017" name="Nat. Commun.">
        <title>Genome assembly with in vitro proximity ligation data and whole-genome triplication in lettuce.</title>
        <authorList>
            <person name="Reyes-Chin-Wo S."/>
            <person name="Wang Z."/>
            <person name="Yang X."/>
            <person name="Kozik A."/>
            <person name="Arikit S."/>
            <person name="Song C."/>
            <person name="Xia L."/>
            <person name="Froenicke L."/>
            <person name="Lavelle D.O."/>
            <person name="Truco M.J."/>
            <person name="Xia R."/>
            <person name="Zhu S."/>
            <person name="Xu C."/>
            <person name="Xu H."/>
            <person name="Xu X."/>
            <person name="Cox K."/>
            <person name="Korf I."/>
            <person name="Meyers B.C."/>
            <person name="Michelmore R.W."/>
        </authorList>
    </citation>
    <scope>NUCLEOTIDE SEQUENCE [LARGE SCALE GENOMIC DNA]</scope>
    <source>
        <strain evidence="2">cv. Salinas</strain>
        <tissue evidence="1">Seedlings</tissue>
    </source>
</reference>
<evidence type="ECO:0008006" key="3">
    <source>
        <dbReference type="Google" id="ProtNLM"/>
    </source>
</evidence>
<evidence type="ECO:0000313" key="2">
    <source>
        <dbReference type="Proteomes" id="UP000235145"/>
    </source>
</evidence>
<dbReference type="Proteomes" id="UP000235145">
    <property type="component" value="Unassembled WGS sequence"/>
</dbReference>
<proteinExistence type="predicted"/>
<comment type="caution">
    <text evidence="1">The sequence shown here is derived from an EMBL/GenBank/DDBJ whole genome shotgun (WGS) entry which is preliminary data.</text>
</comment>
<accession>A0A9R1XDB3</accession>
<gene>
    <name evidence="1" type="ORF">LSAT_V11C500238160</name>
</gene>
<dbReference type="EMBL" id="NBSK02000005">
    <property type="protein sequence ID" value="KAJ0204032.1"/>
    <property type="molecule type" value="Genomic_DNA"/>
</dbReference>
<organism evidence="1 2">
    <name type="scientific">Lactuca sativa</name>
    <name type="common">Garden lettuce</name>
    <dbReference type="NCBI Taxonomy" id="4236"/>
    <lineage>
        <taxon>Eukaryota</taxon>
        <taxon>Viridiplantae</taxon>
        <taxon>Streptophyta</taxon>
        <taxon>Embryophyta</taxon>
        <taxon>Tracheophyta</taxon>
        <taxon>Spermatophyta</taxon>
        <taxon>Magnoliopsida</taxon>
        <taxon>eudicotyledons</taxon>
        <taxon>Gunneridae</taxon>
        <taxon>Pentapetalae</taxon>
        <taxon>asterids</taxon>
        <taxon>campanulids</taxon>
        <taxon>Asterales</taxon>
        <taxon>Asteraceae</taxon>
        <taxon>Cichorioideae</taxon>
        <taxon>Cichorieae</taxon>
        <taxon>Lactucinae</taxon>
        <taxon>Lactuca</taxon>
    </lineage>
</organism>
<keyword evidence="2" id="KW-1185">Reference proteome</keyword>
<name>A0A9R1XDB3_LACSA</name>
<evidence type="ECO:0000313" key="1">
    <source>
        <dbReference type="EMBL" id="KAJ0204032.1"/>
    </source>
</evidence>
<sequence>MFTDHDFSRIDLHVCCEFLERFVGEPFEKLYYLAHDLTMANGLGVITNEMDYQVFIDVGGDDKEITQGIPDPKPAYMFDAGLEDEINGEYYTPLKKTKDDEFINKLCPEGGEEKNIEEIDNNEELDNDVLEEHPIFNHHVHWKKQEPILGMRFEDPKQLKSMLCNYAVKNGYQLWFENNGGKRLLVLCCKGASTFRL</sequence>
<protein>
    <recommendedName>
        <fullName evidence="3">Transposase MuDR plant domain-containing protein</fullName>
    </recommendedName>
</protein>
<dbReference type="AlphaFoldDB" id="A0A9R1XDB3"/>